<accession>A0A843XD99</accession>
<dbReference type="EMBL" id="NMUH01007509">
    <property type="protein sequence ID" value="MQM17399.1"/>
    <property type="molecule type" value="Genomic_DNA"/>
</dbReference>
<evidence type="ECO:0000313" key="2">
    <source>
        <dbReference type="Proteomes" id="UP000652761"/>
    </source>
</evidence>
<proteinExistence type="predicted"/>
<evidence type="ECO:0000313" key="1">
    <source>
        <dbReference type="EMBL" id="MQM17399.1"/>
    </source>
</evidence>
<gene>
    <name evidence="1" type="ORF">Taro_050370</name>
</gene>
<keyword evidence="2" id="KW-1185">Reference proteome</keyword>
<organism evidence="1 2">
    <name type="scientific">Colocasia esculenta</name>
    <name type="common">Wild taro</name>
    <name type="synonym">Arum esculentum</name>
    <dbReference type="NCBI Taxonomy" id="4460"/>
    <lineage>
        <taxon>Eukaryota</taxon>
        <taxon>Viridiplantae</taxon>
        <taxon>Streptophyta</taxon>
        <taxon>Embryophyta</taxon>
        <taxon>Tracheophyta</taxon>
        <taxon>Spermatophyta</taxon>
        <taxon>Magnoliopsida</taxon>
        <taxon>Liliopsida</taxon>
        <taxon>Araceae</taxon>
        <taxon>Aroideae</taxon>
        <taxon>Colocasieae</taxon>
        <taxon>Colocasia</taxon>
    </lineage>
</organism>
<sequence length="393" mass="43872">MLICLDNIDENGRYNWAAAVTEMTLHKFDDFVTVVREKRSGQYTTPKRRIAGREHGSANIFGCSAALAGQQIIKHLKLATKEKTAITCVSQKKMHVQTKGVAAPPHPALMGLLQGLGDEIRLLPERLQQSKSSNEAQFEALTTTVTMGFDKIEKLISSTSMAQDQPTFGTDVEKFISTPPSLTPAPAAPAYDDANASILIVDQGIIAPDPVSVVPTTALLSPTSLIKNIKCRDDRQPGIYDQSPFRRLDKAPKKLTSYQRKKGKKTMSKLLRFYKQWTCKSEASERQRALVEAFLAEEGYVDHNHTVLTFTNDYSLKWSHIWDILWDNMTDDEVIDIVLHAMKERQRDEEALIPNSYHRGNSLVPFSAHGLRIQMALMMTGATNSILPSGMKN</sequence>
<reference evidence="1" key="1">
    <citation type="submission" date="2017-07" db="EMBL/GenBank/DDBJ databases">
        <title>Taro Niue Genome Assembly and Annotation.</title>
        <authorList>
            <person name="Atibalentja N."/>
            <person name="Keating K."/>
            <person name="Fields C.J."/>
        </authorList>
    </citation>
    <scope>NUCLEOTIDE SEQUENCE</scope>
    <source>
        <strain evidence="1">Niue_2</strain>
        <tissue evidence="1">Leaf</tissue>
    </source>
</reference>
<protein>
    <submittedName>
        <fullName evidence="1">Uncharacterized protein</fullName>
    </submittedName>
</protein>
<dbReference type="AlphaFoldDB" id="A0A843XD99"/>
<comment type="caution">
    <text evidence="1">The sequence shown here is derived from an EMBL/GenBank/DDBJ whole genome shotgun (WGS) entry which is preliminary data.</text>
</comment>
<dbReference type="Proteomes" id="UP000652761">
    <property type="component" value="Unassembled WGS sequence"/>
</dbReference>
<name>A0A843XD99_COLES</name>